<dbReference type="InterPro" id="IPR036465">
    <property type="entry name" value="vWFA_dom_sf"/>
</dbReference>
<evidence type="ECO:0000256" key="3">
    <source>
        <dbReference type="ARBA" id="ARBA00022729"/>
    </source>
</evidence>
<feature type="domain" description="VWFA" evidence="5">
    <location>
        <begin position="56"/>
        <end position="249"/>
    </location>
</feature>
<dbReference type="InterPro" id="IPR052969">
    <property type="entry name" value="Thr-specific_kinase-like"/>
</dbReference>
<proteinExistence type="predicted"/>
<dbReference type="OrthoDB" id="9805121at2"/>
<keyword evidence="7" id="KW-1185">Reference proteome</keyword>
<dbReference type="PANTHER" id="PTHR47763:SF1">
    <property type="entry name" value="DUF659 DOMAIN-CONTAINING PROTEIN"/>
    <property type="match status" value="1"/>
</dbReference>
<dbReference type="AlphaFoldDB" id="A0A1H2X7Q0"/>
<evidence type="ECO:0000313" key="7">
    <source>
        <dbReference type="Proteomes" id="UP000198816"/>
    </source>
</evidence>
<name>A0A1H2X7Q0_THIRO</name>
<sequence>MKTKLIALVFFAATAGTVALYPSDPDAVAVDTPPVDPTQILLPPADPLANERPLVEVVFVLDTTGSMGGLIQTAKDKIWSIASTMASARPAPEIRIGLVAYRDRGDAYVTQVVDLSRDIDSIQATLMDFEAAGGGDGPESVNQALHEAIHRISWSRDPDAYKVVFLVGDAPPHLDYRDDVQYAESVAVARQRGIAVNAVQCGEDTGTTVHWQRIAQLGGGTYFRVDQAGGAVAIATPFDSKLAELSAKLDETRLYYGTAEEKEAQALKEAATEKLHTGSSVASRARRAAFNATDTGKSNLLGEKELVEDVASGRVELSAVAPAALPAPLQTLAPEEQQALIAETAERRKTLSEEIQTLAVQRDTYLKQQIAEQGGAKDSLDHRLYDAIREQAGPKGLRYDGDGPAY</sequence>
<dbReference type="CDD" id="cd00198">
    <property type="entry name" value="vWFA"/>
    <property type="match status" value="1"/>
</dbReference>
<evidence type="ECO:0000256" key="2">
    <source>
        <dbReference type="ARBA" id="ARBA00022525"/>
    </source>
</evidence>
<protein>
    <submittedName>
        <fullName evidence="6">von Willebrand factor type A domain-containing protein</fullName>
    </submittedName>
</protein>
<reference evidence="7" key="1">
    <citation type="submission" date="2016-10" db="EMBL/GenBank/DDBJ databases">
        <authorList>
            <person name="Varghese N."/>
            <person name="Submissions S."/>
        </authorList>
    </citation>
    <scope>NUCLEOTIDE SEQUENCE [LARGE SCALE GENOMIC DNA]</scope>
    <source>
        <strain evidence="7">DSM 217</strain>
    </source>
</reference>
<evidence type="ECO:0000256" key="1">
    <source>
        <dbReference type="ARBA" id="ARBA00004613"/>
    </source>
</evidence>
<dbReference type="PROSITE" id="PS50234">
    <property type="entry name" value="VWFA"/>
    <property type="match status" value="1"/>
</dbReference>
<organism evidence="6 7">
    <name type="scientific">Thiocapsa roseopersicina</name>
    <dbReference type="NCBI Taxonomy" id="1058"/>
    <lineage>
        <taxon>Bacteria</taxon>
        <taxon>Pseudomonadati</taxon>
        <taxon>Pseudomonadota</taxon>
        <taxon>Gammaproteobacteria</taxon>
        <taxon>Chromatiales</taxon>
        <taxon>Chromatiaceae</taxon>
        <taxon>Thiocapsa</taxon>
    </lineage>
</organism>
<dbReference type="Pfam" id="PF25106">
    <property type="entry name" value="VWA_4"/>
    <property type="match status" value="1"/>
</dbReference>
<dbReference type="InterPro" id="IPR056861">
    <property type="entry name" value="HMCN1-like_VWA"/>
</dbReference>
<dbReference type="InterPro" id="IPR002035">
    <property type="entry name" value="VWF_A"/>
</dbReference>
<dbReference type="EMBL" id="FNNZ01000010">
    <property type="protein sequence ID" value="SDW88942.1"/>
    <property type="molecule type" value="Genomic_DNA"/>
</dbReference>
<dbReference type="Proteomes" id="UP000198816">
    <property type="component" value="Unassembled WGS sequence"/>
</dbReference>
<dbReference type="SMART" id="SM00327">
    <property type="entry name" value="VWA"/>
    <property type="match status" value="1"/>
</dbReference>
<evidence type="ECO:0000256" key="4">
    <source>
        <dbReference type="SAM" id="SignalP"/>
    </source>
</evidence>
<comment type="subcellular location">
    <subcellularLocation>
        <location evidence="1">Secreted</location>
    </subcellularLocation>
</comment>
<feature type="signal peptide" evidence="4">
    <location>
        <begin position="1"/>
        <end position="20"/>
    </location>
</feature>
<feature type="chain" id="PRO_5011776508" evidence="4">
    <location>
        <begin position="21"/>
        <end position="406"/>
    </location>
</feature>
<gene>
    <name evidence="6" type="ORF">SAMN05421783_11068</name>
</gene>
<dbReference type="GO" id="GO:0005737">
    <property type="term" value="C:cytoplasm"/>
    <property type="evidence" value="ECO:0007669"/>
    <property type="project" value="TreeGrafter"/>
</dbReference>
<dbReference type="PANTHER" id="PTHR47763">
    <property type="entry name" value="ALPHA-PROTEIN KINASE VWKA"/>
    <property type="match status" value="1"/>
</dbReference>
<evidence type="ECO:0000313" key="6">
    <source>
        <dbReference type="EMBL" id="SDW88942.1"/>
    </source>
</evidence>
<keyword evidence="2" id="KW-0964">Secreted</keyword>
<keyword evidence="3 4" id="KW-0732">Signal</keyword>
<dbReference type="STRING" id="1058.SAMN05421783_11068"/>
<accession>A0A1H2X7Q0</accession>
<dbReference type="GO" id="GO:0004674">
    <property type="term" value="F:protein serine/threonine kinase activity"/>
    <property type="evidence" value="ECO:0007669"/>
    <property type="project" value="TreeGrafter"/>
</dbReference>
<dbReference type="SUPFAM" id="SSF53300">
    <property type="entry name" value="vWA-like"/>
    <property type="match status" value="1"/>
</dbReference>
<evidence type="ECO:0000259" key="5">
    <source>
        <dbReference type="PROSITE" id="PS50234"/>
    </source>
</evidence>
<dbReference type="Gene3D" id="3.40.50.410">
    <property type="entry name" value="von Willebrand factor, type A domain"/>
    <property type="match status" value="1"/>
</dbReference>
<dbReference type="RefSeq" id="WP_093032104.1">
    <property type="nucleotide sequence ID" value="NZ_FNNZ01000010.1"/>
</dbReference>